<organism evidence="2">
    <name type="scientific">uncultured bacterium L11E10</name>
    <dbReference type="NCBI Taxonomy" id="657540"/>
    <lineage>
        <taxon>Bacteria</taxon>
        <taxon>environmental samples</taxon>
    </lineage>
</organism>
<accession>C7DZV3</accession>
<evidence type="ECO:0000256" key="1">
    <source>
        <dbReference type="SAM" id="Phobius"/>
    </source>
</evidence>
<proteinExistence type="predicted"/>
<feature type="transmembrane region" description="Helical" evidence="1">
    <location>
        <begin position="56"/>
        <end position="77"/>
    </location>
</feature>
<feature type="transmembrane region" description="Helical" evidence="1">
    <location>
        <begin position="89"/>
        <end position="112"/>
    </location>
</feature>
<protein>
    <recommendedName>
        <fullName evidence="3">DUF2878 domain-containing protein</fullName>
    </recommendedName>
</protein>
<dbReference type="Pfam" id="PF11086">
    <property type="entry name" value="DUF2878"/>
    <property type="match status" value="1"/>
</dbReference>
<keyword evidence="1" id="KW-0472">Membrane</keyword>
<dbReference type="EMBL" id="GQ231434">
    <property type="protein sequence ID" value="ACT36393.1"/>
    <property type="molecule type" value="Genomic_DNA"/>
</dbReference>
<sequence>MAMWPSLRNYLALQLVWLAAVAGAGRGLWWAGPAALAVFSALHFGLHWHLRGDAMLMLAALLLGLLIDSIAAASGLVDYAAAWPAASLAPVWIASLWMALGLTVQHSFGWLVRHPRWSLPVMAIGGPLSYCGAQASFDAVRLAAPAWIGMLAIGALWAAATGVLVVLASHLDRSTATAKAQP</sequence>
<dbReference type="InterPro" id="IPR021306">
    <property type="entry name" value="DUF2878"/>
</dbReference>
<dbReference type="AlphaFoldDB" id="C7DZV3"/>
<evidence type="ECO:0000313" key="2">
    <source>
        <dbReference type="EMBL" id="ACT36393.1"/>
    </source>
</evidence>
<name>C7DZV3_9BACT</name>
<reference evidence="2" key="1">
    <citation type="journal article" date="2009" name="Appl. Environ. Microbiol.">
        <title>DNA-stable isotope probing integrated with metagenomics for retrieval of biphenyl dioxygenase genes from polychlorinated biphenyl-contaminated river sediment.</title>
        <authorList>
            <person name="Sul W.J."/>
            <person name="Park J."/>
            <person name="Quensen J.F.III."/>
            <person name="Rodrigues J.L."/>
            <person name="Seliger L."/>
            <person name="Tsoi T.V."/>
            <person name="Zylstra G.J."/>
            <person name="Tiedje J.M."/>
        </authorList>
    </citation>
    <scope>NUCLEOTIDE SEQUENCE</scope>
</reference>
<evidence type="ECO:0008006" key="3">
    <source>
        <dbReference type="Google" id="ProtNLM"/>
    </source>
</evidence>
<keyword evidence="1" id="KW-1133">Transmembrane helix</keyword>
<feature type="transmembrane region" description="Helical" evidence="1">
    <location>
        <begin position="146"/>
        <end position="169"/>
    </location>
</feature>
<keyword evidence="1" id="KW-0812">Transmembrane</keyword>